<dbReference type="Pfam" id="PF02192">
    <property type="entry name" value="PI3K_p85B"/>
    <property type="match status" value="1"/>
</dbReference>
<dbReference type="SMART" id="SM00145">
    <property type="entry name" value="PI3Ka"/>
    <property type="match status" value="1"/>
</dbReference>
<feature type="domain" description="PI3K/PI4K catalytic" evidence="6">
    <location>
        <begin position="863"/>
        <end position="1145"/>
    </location>
</feature>
<dbReference type="SUPFAM" id="SSF49562">
    <property type="entry name" value="C2 domain (Calcium/lipid-binding domain, CaLB)"/>
    <property type="match status" value="1"/>
</dbReference>
<dbReference type="GO" id="GO:0016303">
    <property type="term" value="F:1-phosphatidylinositol-3-kinase activity"/>
    <property type="evidence" value="ECO:0007669"/>
    <property type="project" value="TreeGrafter"/>
</dbReference>
<feature type="domain" description="PI3K-RBD" evidence="9">
    <location>
        <begin position="171"/>
        <end position="272"/>
    </location>
</feature>
<feature type="domain" description="PIK helical" evidence="8">
    <location>
        <begin position="615"/>
        <end position="794"/>
    </location>
</feature>
<dbReference type="Gene3D" id="1.25.40.70">
    <property type="entry name" value="Phosphatidylinositol 3-kinase, accessory domain (PIK)"/>
    <property type="match status" value="1"/>
</dbReference>
<dbReference type="Pfam" id="PF00454">
    <property type="entry name" value="PI3_PI4_kinase"/>
    <property type="match status" value="1"/>
</dbReference>
<dbReference type="PROSITE" id="PS51544">
    <property type="entry name" value="PI3K_ABD"/>
    <property type="match status" value="1"/>
</dbReference>
<dbReference type="PROSITE" id="PS50290">
    <property type="entry name" value="PI3_4_KINASE_3"/>
    <property type="match status" value="1"/>
</dbReference>
<dbReference type="InterPro" id="IPR035892">
    <property type="entry name" value="C2_domain_sf"/>
</dbReference>
<comment type="similarity">
    <text evidence="5">Belongs to the PI3/PI4-kinase family.</text>
</comment>
<dbReference type="InterPro" id="IPR000403">
    <property type="entry name" value="PI3/4_kinase_cat_dom"/>
</dbReference>
<evidence type="ECO:0008006" key="13">
    <source>
        <dbReference type="Google" id="ProtNLM"/>
    </source>
</evidence>
<dbReference type="InterPro" id="IPR042236">
    <property type="entry name" value="PI3K_accessory_sf"/>
</dbReference>
<dbReference type="GO" id="GO:0005886">
    <property type="term" value="C:plasma membrane"/>
    <property type="evidence" value="ECO:0007669"/>
    <property type="project" value="TreeGrafter"/>
</dbReference>
<evidence type="ECO:0000313" key="12">
    <source>
        <dbReference type="Proteomes" id="UP001195483"/>
    </source>
</evidence>
<reference evidence="11" key="2">
    <citation type="journal article" date="2021" name="Genome Biol. Evol.">
        <title>Developing a high-quality reference genome for a parasitic bivalve with doubly uniparental inheritance (Bivalvia: Unionida).</title>
        <authorList>
            <person name="Smith C.H."/>
        </authorList>
    </citation>
    <scope>NUCLEOTIDE SEQUENCE</scope>
    <source>
        <strain evidence="11">CHS0354</strain>
        <tissue evidence="11">Mantle</tissue>
    </source>
</reference>
<dbReference type="PROSITE" id="PS00915">
    <property type="entry name" value="PI3_4_KINASE_1"/>
    <property type="match status" value="1"/>
</dbReference>
<dbReference type="SMART" id="SM00143">
    <property type="entry name" value="PI3K_p85B"/>
    <property type="match status" value="1"/>
</dbReference>
<dbReference type="Pfam" id="PF00613">
    <property type="entry name" value="PI3Ka"/>
    <property type="match status" value="1"/>
</dbReference>
<dbReference type="GO" id="GO:0035005">
    <property type="term" value="F:1-phosphatidylinositol-4-phosphate 3-kinase activity"/>
    <property type="evidence" value="ECO:0007669"/>
    <property type="project" value="TreeGrafter"/>
</dbReference>
<dbReference type="SMART" id="SM00144">
    <property type="entry name" value="PI3K_rbd"/>
    <property type="match status" value="2"/>
</dbReference>
<evidence type="ECO:0000256" key="3">
    <source>
        <dbReference type="ARBA" id="ARBA00022777"/>
    </source>
</evidence>
<dbReference type="PROSITE" id="PS51547">
    <property type="entry name" value="C2_PI3K"/>
    <property type="match status" value="1"/>
</dbReference>
<dbReference type="PROSITE" id="PS00916">
    <property type="entry name" value="PI3_4_KINASE_2"/>
    <property type="match status" value="1"/>
</dbReference>
<dbReference type="SMART" id="SM00146">
    <property type="entry name" value="PI3Kc"/>
    <property type="match status" value="1"/>
</dbReference>
<dbReference type="GO" id="GO:0005942">
    <property type="term" value="C:phosphatidylinositol 3-kinase complex"/>
    <property type="evidence" value="ECO:0007669"/>
    <property type="project" value="TreeGrafter"/>
</dbReference>
<dbReference type="InterPro" id="IPR029071">
    <property type="entry name" value="Ubiquitin-like_domsf"/>
</dbReference>
<dbReference type="PROSITE" id="PS51546">
    <property type="entry name" value="PI3K_RBD"/>
    <property type="match status" value="2"/>
</dbReference>
<name>A0AAE0SIB1_9BIVA</name>
<reference evidence="11" key="3">
    <citation type="submission" date="2023-05" db="EMBL/GenBank/DDBJ databases">
        <authorList>
            <person name="Smith C.H."/>
        </authorList>
    </citation>
    <scope>NUCLEOTIDE SEQUENCE</scope>
    <source>
        <strain evidence="11">CHS0354</strain>
        <tissue evidence="11">Mantle</tissue>
    </source>
</reference>
<dbReference type="InterPro" id="IPR003113">
    <property type="entry name" value="PI3K_ABD"/>
</dbReference>
<dbReference type="Gene3D" id="3.10.20.90">
    <property type="entry name" value="Phosphatidylinositol 3-kinase Catalytic Subunit, Chain A, domain 1"/>
    <property type="match status" value="1"/>
</dbReference>
<keyword evidence="4" id="KW-0067">ATP-binding</keyword>
<keyword evidence="12" id="KW-1185">Reference proteome</keyword>
<evidence type="ECO:0000313" key="11">
    <source>
        <dbReference type="EMBL" id="KAK3592460.1"/>
    </source>
</evidence>
<dbReference type="SMART" id="SM00142">
    <property type="entry name" value="PI3K_C2"/>
    <property type="match status" value="1"/>
</dbReference>
<feature type="domain" description="PI3K-ABD" evidence="7">
    <location>
        <begin position="1"/>
        <end position="89"/>
    </location>
</feature>
<dbReference type="SUPFAM" id="SSF48371">
    <property type="entry name" value="ARM repeat"/>
    <property type="match status" value="1"/>
</dbReference>
<dbReference type="GO" id="GO:0005737">
    <property type="term" value="C:cytoplasm"/>
    <property type="evidence" value="ECO:0007669"/>
    <property type="project" value="TreeGrafter"/>
</dbReference>
<gene>
    <name evidence="11" type="ORF">CHS0354_001579</name>
</gene>
<keyword evidence="3" id="KW-0418">Kinase</keyword>
<sequence>MLKETYDFLMPNGMLIPLQLLTDTRLDIVKARLFEEAKKYPAYDLLGKGHQYVFEGVTLEAEIEEFREENLKLLDLPLYLPILTLTMPKQQKQSLQMRHDIGKVMGISVDYIETIKSSEIQDFRRDVGSMCEEVALERQSLPEMKRLLFYYPPILDMNPDLPMHVADIMKKKPFQIKVYIYNPGEEMEKYDVQIDASWTPSRVIHEIIFQKYTRRGEEKQIAKGRALRGEQLYVLKSCTNEEYMFKECCFHSYKYIRHCITWDTIPSLTLVFLDDLLQSIPKEVGSPIEEDDLELQSLSEMERLLISYPPVLDVNQDLPNDDIFEAKKLKTKVYLENPGEDLLIYDIEKYLQKGDEKQLAEKRAFKGEQLYVLKTCRIEEYMLKECCLHSYKYIRHCITWNKTPELTVALLCELLKSIPRILRRSSIKGPRIEPGIGNTISSWDLDGILRIKVDNVTGKRAPPHTELRTMNVVAGIYHGSTLLCKTVSTAKHGWHQVMTFDIRLPDLPRSAKLCLSLCTSKKTVEYWVNIQLFDHKGRLETGQQRLPMWPGTEAISLKRETVPLGMTGCNPDGTFPTLEMEIISPSDKPIMFPSDEHILELIRQHRQRKVSLTTDEMQKNMETMSVKDIDTMLGSDILVKIKKHDRDYIWQNREICLTKPKSLPKLLTTLDWSKRTDVFEFYKLLSMWPKKEVNQLTALQLLDARFPDPRVEQFAVECLGRHFTDEKLLLNLMQLTQALKFRSYIDGPLTRFLLRRSLLNRRVGKEFFWHLRSELHSGSIRLRFAPILEIYCRKCGPILHEHLKEVEVLNFSCRLAKEIKSRNEDPEVGVNYLREQLKNNDEANVLTDAPPIVGRPQQLGKICPEKCGVFRSKMRPLRLTWNNPSPFAEVVRAENFSYIFKHGDDIRQDMLCIQLLQVIDTIWKYEGLDCCLTPYGCLSMGHEIGMIEMVQNSKTIANIHSERGTLLSATGLNGWLHENNRNGYEKAVKRFTHSCAGYAVATFVLGISDRHSDNIMVKNNGELFHIDFGHFLGNRKTKFGIKRERVPFVMTDDFIQVITKGVKKRDESENYKEFVLLCIKAYMALWKNADLLITPLYLMRNSGLPELTKSEDIQFVRQALAVDKDEIKAASYFLDNLKKAILGNWTIKVDWIFHAINQYKRS</sequence>
<dbReference type="GO" id="GO:0048015">
    <property type="term" value="P:phosphatidylinositol-mediated signaling"/>
    <property type="evidence" value="ECO:0007669"/>
    <property type="project" value="TreeGrafter"/>
</dbReference>
<feature type="domain" description="C2 PI3K-type" evidence="10">
    <location>
        <begin position="445"/>
        <end position="589"/>
    </location>
</feature>
<evidence type="ECO:0000259" key="7">
    <source>
        <dbReference type="PROSITE" id="PS51544"/>
    </source>
</evidence>
<dbReference type="InterPro" id="IPR001263">
    <property type="entry name" value="PI3K_accessory_dom"/>
</dbReference>
<dbReference type="AlphaFoldDB" id="A0AAE0SIB1"/>
<dbReference type="InterPro" id="IPR002420">
    <property type="entry name" value="PI3K-type_C2_dom"/>
</dbReference>
<evidence type="ECO:0000256" key="5">
    <source>
        <dbReference type="PROSITE-ProRule" id="PRU00880"/>
    </source>
</evidence>
<dbReference type="InterPro" id="IPR016024">
    <property type="entry name" value="ARM-type_fold"/>
</dbReference>
<dbReference type="InterPro" id="IPR015433">
    <property type="entry name" value="PI3/4_kinase"/>
</dbReference>
<feature type="domain" description="PI3K-RBD" evidence="9">
    <location>
        <begin position="309"/>
        <end position="410"/>
    </location>
</feature>
<dbReference type="FunFam" id="1.10.1070.11:FF:000001">
    <property type="entry name" value="Phosphatidylinositol 4,5-bisphosphate 3-kinase catalytic subunit"/>
    <property type="match status" value="1"/>
</dbReference>
<dbReference type="InterPro" id="IPR036940">
    <property type="entry name" value="PI3/4_kinase_cat_sf"/>
</dbReference>
<keyword evidence="1" id="KW-0808">Transferase</keyword>
<evidence type="ECO:0000259" key="6">
    <source>
        <dbReference type="PROSITE" id="PS50290"/>
    </source>
</evidence>
<dbReference type="Gene3D" id="2.60.40.150">
    <property type="entry name" value="C2 domain"/>
    <property type="match status" value="1"/>
</dbReference>
<evidence type="ECO:0000256" key="1">
    <source>
        <dbReference type="ARBA" id="ARBA00022679"/>
    </source>
</evidence>
<dbReference type="PROSITE" id="PS51545">
    <property type="entry name" value="PIK_HELICAL"/>
    <property type="match status" value="1"/>
</dbReference>
<dbReference type="GO" id="GO:0016477">
    <property type="term" value="P:cell migration"/>
    <property type="evidence" value="ECO:0007669"/>
    <property type="project" value="TreeGrafter"/>
</dbReference>
<dbReference type="GO" id="GO:0043491">
    <property type="term" value="P:phosphatidylinositol 3-kinase/protein kinase B signal transduction"/>
    <property type="evidence" value="ECO:0007669"/>
    <property type="project" value="TreeGrafter"/>
</dbReference>
<dbReference type="SUPFAM" id="SSF54236">
    <property type="entry name" value="Ubiquitin-like"/>
    <property type="match status" value="2"/>
</dbReference>
<dbReference type="InterPro" id="IPR011009">
    <property type="entry name" value="Kinase-like_dom_sf"/>
</dbReference>
<protein>
    <recommendedName>
        <fullName evidence="13">Phosphatidylinositol-4,5-bisphosphate 3-kinase</fullName>
    </recommendedName>
</protein>
<dbReference type="GO" id="GO:0005524">
    <property type="term" value="F:ATP binding"/>
    <property type="evidence" value="ECO:0007669"/>
    <property type="project" value="UniProtKB-KW"/>
</dbReference>
<evidence type="ECO:0000259" key="9">
    <source>
        <dbReference type="PROSITE" id="PS51546"/>
    </source>
</evidence>
<dbReference type="PANTHER" id="PTHR10048">
    <property type="entry name" value="PHOSPHATIDYLINOSITOL KINASE"/>
    <property type="match status" value="1"/>
</dbReference>
<dbReference type="Pfam" id="PF00794">
    <property type="entry name" value="PI3K_rbd"/>
    <property type="match status" value="2"/>
</dbReference>
<dbReference type="Gene3D" id="3.30.1010.10">
    <property type="entry name" value="Phosphatidylinositol 3-kinase Catalytic Subunit, Chain A, domain 4"/>
    <property type="match status" value="1"/>
</dbReference>
<dbReference type="Proteomes" id="UP001195483">
    <property type="component" value="Unassembled WGS sequence"/>
</dbReference>
<proteinExistence type="inferred from homology"/>
<evidence type="ECO:0000256" key="2">
    <source>
        <dbReference type="ARBA" id="ARBA00022741"/>
    </source>
</evidence>
<dbReference type="InterPro" id="IPR018936">
    <property type="entry name" value="PI3/4_kinase_CS"/>
</dbReference>
<reference evidence="11" key="1">
    <citation type="journal article" date="2021" name="Genome Biol. Evol.">
        <title>A High-Quality Reference Genome for a Parasitic Bivalve with Doubly Uniparental Inheritance (Bivalvia: Unionida).</title>
        <authorList>
            <person name="Smith C.H."/>
        </authorList>
    </citation>
    <scope>NUCLEOTIDE SEQUENCE</scope>
    <source>
        <strain evidence="11">CHS0354</strain>
    </source>
</reference>
<comment type="caution">
    <text evidence="11">The sequence shown here is derived from an EMBL/GenBank/DDBJ whole genome shotgun (WGS) entry which is preliminary data.</text>
</comment>
<dbReference type="PANTHER" id="PTHR10048:SF111">
    <property type="entry name" value="PHOSPHATIDYLINOSITOL 3-KINASE AGE-1"/>
    <property type="match status" value="1"/>
</dbReference>
<dbReference type="InterPro" id="IPR000341">
    <property type="entry name" value="PI3K_Ras-bd_dom"/>
</dbReference>
<dbReference type="EMBL" id="JAEAOA010000147">
    <property type="protein sequence ID" value="KAK3592460.1"/>
    <property type="molecule type" value="Genomic_DNA"/>
</dbReference>
<dbReference type="Gene3D" id="1.10.1070.11">
    <property type="entry name" value="Phosphatidylinositol 3-/4-kinase, catalytic domain"/>
    <property type="match status" value="1"/>
</dbReference>
<evidence type="ECO:0000259" key="10">
    <source>
        <dbReference type="PROSITE" id="PS51547"/>
    </source>
</evidence>
<evidence type="ECO:0000259" key="8">
    <source>
        <dbReference type="PROSITE" id="PS51545"/>
    </source>
</evidence>
<accession>A0AAE0SIB1</accession>
<dbReference type="Pfam" id="PF00792">
    <property type="entry name" value="PI3K_C2"/>
    <property type="match status" value="1"/>
</dbReference>
<dbReference type="Gene3D" id="3.10.20.770">
    <property type="match status" value="1"/>
</dbReference>
<keyword evidence="2" id="KW-0547">Nucleotide-binding</keyword>
<organism evidence="11 12">
    <name type="scientific">Potamilus streckersoni</name>
    <dbReference type="NCBI Taxonomy" id="2493646"/>
    <lineage>
        <taxon>Eukaryota</taxon>
        <taxon>Metazoa</taxon>
        <taxon>Spiralia</taxon>
        <taxon>Lophotrochozoa</taxon>
        <taxon>Mollusca</taxon>
        <taxon>Bivalvia</taxon>
        <taxon>Autobranchia</taxon>
        <taxon>Heteroconchia</taxon>
        <taxon>Palaeoheterodonta</taxon>
        <taxon>Unionida</taxon>
        <taxon>Unionoidea</taxon>
        <taxon>Unionidae</taxon>
        <taxon>Ambleminae</taxon>
        <taxon>Lampsilini</taxon>
        <taxon>Potamilus</taxon>
    </lineage>
</organism>
<evidence type="ECO:0000256" key="4">
    <source>
        <dbReference type="ARBA" id="ARBA00022840"/>
    </source>
</evidence>
<dbReference type="SUPFAM" id="SSF56112">
    <property type="entry name" value="Protein kinase-like (PK-like)"/>
    <property type="match status" value="1"/>
</dbReference>
<dbReference type="CDD" id="cd08380">
    <property type="entry name" value="C2_PI3K_like"/>
    <property type="match status" value="1"/>
</dbReference>